<dbReference type="Gene3D" id="3.40.720.10">
    <property type="entry name" value="Alkaline Phosphatase, subunit A"/>
    <property type="match status" value="1"/>
</dbReference>
<keyword evidence="4" id="KW-0106">Calcium</keyword>
<organism evidence="6 7">
    <name type="scientific">Agaribacillus aureus</name>
    <dbReference type="NCBI Taxonomy" id="3051825"/>
    <lineage>
        <taxon>Bacteria</taxon>
        <taxon>Pseudomonadati</taxon>
        <taxon>Bacteroidota</taxon>
        <taxon>Cytophagia</taxon>
        <taxon>Cytophagales</taxon>
        <taxon>Splendidivirgaceae</taxon>
        <taxon>Agaribacillus</taxon>
    </lineage>
</organism>
<reference evidence="6" key="1">
    <citation type="submission" date="2023-06" db="EMBL/GenBank/DDBJ databases">
        <title>Genomic of Agaribacillus aureum.</title>
        <authorList>
            <person name="Wang G."/>
        </authorList>
    </citation>
    <scope>NUCLEOTIDE SEQUENCE</scope>
    <source>
        <strain evidence="6">BMA12</strain>
    </source>
</reference>
<evidence type="ECO:0000256" key="1">
    <source>
        <dbReference type="ARBA" id="ARBA00008779"/>
    </source>
</evidence>
<dbReference type="InterPro" id="IPR024607">
    <property type="entry name" value="Sulfatase_CS"/>
</dbReference>
<dbReference type="PANTHER" id="PTHR42693:SF53">
    <property type="entry name" value="ENDO-4-O-SULFATASE"/>
    <property type="match status" value="1"/>
</dbReference>
<dbReference type="Pfam" id="PF00884">
    <property type="entry name" value="Sulfatase"/>
    <property type="match status" value="1"/>
</dbReference>
<dbReference type="Gene3D" id="3.30.1120.10">
    <property type="match status" value="1"/>
</dbReference>
<gene>
    <name evidence="6" type="ORF">QQ020_14305</name>
</gene>
<proteinExistence type="inferred from homology"/>
<dbReference type="CDD" id="cd16143">
    <property type="entry name" value="ARS_like"/>
    <property type="match status" value="1"/>
</dbReference>
<feature type="domain" description="Sulfatase N-terminal" evidence="5">
    <location>
        <begin position="22"/>
        <end position="366"/>
    </location>
</feature>
<dbReference type="RefSeq" id="WP_346758679.1">
    <property type="nucleotide sequence ID" value="NZ_JAUJEB010000002.1"/>
</dbReference>
<accession>A0ABT8L655</accession>
<evidence type="ECO:0000313" key="6">
    <source>
        <dbReference type="EMBL" id="MDN5213237.1"/>
    </source>
</evidence>
<comment type="caution">
    <text evidence="6">The sequence shown here is derived from an EMBL/GenBank/DDBJ whole genome shotgun (WGS) entry which is preliminary data.</text>
</comment>
<dbReference type="SUPFAM" id="SSF53649">
    <property type="entry name" value="Alkaline phosphatase-like"/>
    <property type="match status" value="1"/>
</dbReference>
<dbReference type="PROSITE" id="PS00523">
    <property type="entry name" value="SULFATASE_1"/>
    <property type="match status" value="1"/>
</dbReference>
<evidence type="ECO:0000259" key="5">
    <source>
        <dbReference type="Pfam" id="PF00884"/>
    </source>
</evidence>
<keyword evidence="3" id="KW-0378">Hydrolase</keyword>
<dbReference type="Proteomes" id="UP001172083">
    <property type="component" value="Unassembled WGS sequence"/>
</dbReference>
<dbReference type="InterPro" id="IPR000917">
    <property type="entry name" value="Sulfatase_N"/>
</dbReference>
<keyword evidence="2" id="KW-0479">Metal-binding</keyword>
<evidence type="ECO:0000256" key="2">
    <source>
        <dbReference type="ARBA" id="ARBA00022723"/>
    </source>
</evidence>
<dbReference type="EMBL" id="JAUJEB010000002">
    <property type="protein sequence ID" value="MDN5213237.1"/>
    <property type="molecule type" value="Genomic_DNA"/>
</dbReference>
<dbReference type="PANTHER" id="PTHR42693">
    <property type="entry name" value="ARYLSULFATASE FAMILY MEMBER"/>
    <property type="match status" value="1"/>
</dbReference>
<evidence type="ECO:0000256" key="4">
    <source>
        <dbReference type="ARBA" id="ARBA00022837"/>
    </source>
</evidence>
<keyword evidence="7" id="KW-1185">Reference proteome</keyword>
<sequence>MTCYLFSMGCAYEETRFRSDLPNIVFIMADDMGYGDPLCYNADSRIPTPNIDRLAREGIMYTDAHAPSGVCTPTRYGVLTGRYCWRTRLKSKSLRSNDALLIDTTRSTVADLLQQNGYYTGLIGKWHLGLGSTKPTDYTKALTPGPLALGFDYFFGIPASLNMLPTCFIENEHPKAQYQIGRPDSLFREYSSTLPAWEYSRVGPAVTMQAVHFIHEHVQQRAGQPFYLHLVPSAPHRPCLPPDFIKGRSQAGERGDMVAEFDWTVGEILKTLDSLSLSEKTIVVVTSDNGAIPGDQISRDGNLSSNWNMYGHASCGPWRGYKTHIYEGGHRVPLIVRWPDKINAAQRSKQLISLTDWFATIAHILGRPLSPDEGEDSFSFAHTFNDHFETVQVRDHMVHHSQYGMFAIRSGDWKYIAGSGSGGETDRESDLPKGVAAGGQLYNLVDDPGEKLNRLPEQTEISRKLKTVLADIKNGTTSRN</sequence>
<dbReference type="InterPro" id="IPR017850">
    <property type="entry name" value="Alkaline_phosphatase_core_sf"/>
</dbReference>
<comment type="similarity">
    <text evidence="1">Belongs to the sulfatase family.</text>
</comment>
<evidence type="ECO:0000313" key="7">
    <source>
        <dbReference type="Proteomes" id="UP001172083"/>
    </source>
</evidence>
<protein>
    <submittedName>
        <fullName evidence="6">Arylsulfatase</fullName>
    </submittedName>
</protein>
<evidence type="ECO:0000256" key="3">
    <source>
        <dbReference type="ARBA" id="ARBA00022801"/>
    </source>
</evidence>
<name>A0ABT8L655_9BACT</name>
<dbReference type="PROSITE" id="PS00149">
    <property type="entry name" value="SULFATASE_2"/>
    <property type="match status" value="1"/>
</dbReference>
<dbReference type="InterPro" id="IPR050738">
    <property type="entry name" value="Sulfatase"/>
</dbReference>